<reference evidence="1 2" key="1">
    <citation type="journal article" date="2022" name="Genome Biol. Evol.">
        <title>The Spruce Budworm Genome: Reconstructing the Evolutionary History of Antifreeze Proteins.</title>
        <authorList>
            <person name="Beliveau C."/>
            <person name="Gagne P."/>
            <person name="Picq S."/>
            <person name="Vernygora O."/>
            <person name="Keeling C.I."/>
            <person name="Pinkney K."/>
            <person name="Doucet D."/>
            <person name="Wen F."/>
            <person name="Johnston J.S."/>
            <person name="Maaroufi H."/>
            <person name="Boyle B."/>
            <person name="Laroche J."/>
            <person name="Dewar K."/>
            <person name="Juretic N."/>
            <person name="Blackburn G."/>
            <person name="Nisole A."/>
            <person name="Brunet B."/>
            <person name="Brandao M."/>
            <person name="Lumley L."/>
            <person name="Duan J."/>
            <person name="Quan G."/>
            <person name="Lucarotti C.J."/>
            <person name="Roe A.D."/>
            <person name="Sperling F.A.H."/>
            <person name="Levesque R.C."/>
            <person name="Cusson M."/>
        </authorList>
    </citation>
    <scope>NUCLEOTIDE SEQUENCE [LARGE SCALE GENOMIC DNA]</scope>
    <source>
        <strain evidence="1">Glfc:IPQL:Cfum</strain>
    </source>
</reference>
<dbReference type="EMBL" id="CM046116">
    <property type="protein sequence ID" value="KAI8421805.1"/>
    <property type="molecule type" value="Genomic_DNA"/>
</dbReference>
<gene>
    <name evidence="1" type="ORF">MSG28_009762</name>
</gene>
<comment type="caution">
    <text evidence="1">The sequence shown here is derived from an EMBL/GenBank/DDBJ whole genome shotgun (WGS) entry which is preliminary data.</text>
</comment>
<keyword evidence="2" id="KW-1185">Reference proteome</keyword>
<sequence>MSSYPRPQGQRRQGKVTAPIMVPSSDWDEIKRLAADFQKAQLTSTAQRLSERNCIEIVTKLIELKLIDVIFTNDGKEYLTSQQLVREIKDELDVHGGRINTVELAKELNVDLSQINTSIVEITRGKEVQLVSGYLIASYYLEKIAREINEKLQLQGQLSVGELTLQYDLPAELLLHSVLEKYLGKLIFGKQDSSDPRTFYTEEYILRTKAKIRGALMGLLKPTPITVIVNHCNVAERLFLSLFDQVNAPGMLTGRQTGALYVPSSYTKSQNDWVMSFFRQNNYLEYDALSRLGISDPKGYVKRTLPNEDLTFLSSCVLGSQIKQQLETALEECVASKSYLDVVSLLPSVLSVTDIENILDTLLKNNAKSTVVFENTVFSSHYIDALKQACMPMTESKVEAIVKSGKYQQFFIEKQLSKANELAHQGHVDHKAERRDERRRKAASGKGGGGTQGRETKTKAVKKHPRGKQAAHDSDSDEASSTTKKTPSQLEIVSIEDIKKGIKDVLESEGLDDLVTQIAEFLHSGLNQTALASAKETAEKLLQDASQSRKQTHSSTQDKINILVNDIKLYEKGLKSFPADQQPQFIKYLLKSLGGDVLTEFCKYAANQCNLSNQVDVLTPEQRNKIINDLTEEYMKPFRALNATISDQNLELFYQAVDLCLSECGMILKKVDKKKDKLMITNHREKLISELENCEDPALSLHLAVLAIFTILTQNMLHASGRLVPVIIAYLKTQLKEDYFDHLQQYHELVTKYLISSDEEKPLAEDKLKEEMQTIKNIVYEIKKNK</sequence>
<evidence type="ECO:0000313" key="2">
    <source>
        <dbReference type="Proteomes" id="UP001064048"/>
    </source>
</evidence>
<proteinExistence type="predicted"/>
<organism evidence="1 2">
    <name type="scientific">Choristoneura fumiferana</name>
    <name type="common">Spruce budworm moth</name>
    <name type="synonym">Archips fumiferana</name>
    <dbReference type="NCBI Taxonomy" id="7141"/>
    <lineage>
        <taxon>Eukaryota</taxon>
        <taxon>Metazoa</taxon>
        <taxon>Ecdysozoa</taxon>
        <taxon>Arthropoda</taxon>
        <taxon>Hexapoda</taxon>
        <taxon>Insecta</taxon>
        <taxon>Pterygota</taxon>
        <taxon>Neoptera</taxon>
        <taxon>Endopterygota</taxon>
        <taxon>Lepidoptera</taxon>
        <taxon>Glossata</taxon>
        <taxon>Ditrysia</taxon>
        <taxon>Tortricoidea</taxon>
        <taxon>Tortricidae</taxon>
        <taxon>Tortricinae</taxon>
        <taxon>Choristoneura</taxon>
    </lineage>
</organism>
<protein>
    <submittedName>
        <fullName evidence="1">Uncharacterized protein</fullName>
    </submittedName>
</protein>
<name>A0ACC0JCE6_CHOFU</name>
<evidence type="ECO:0000313" key="1">
    <source>
        <dbReference type="EMBL" id="KAI8421805.1"/>
    </source>
</evidence>
<accession>A0ACC0JCE6</accession>
<dbReference type="Proteomes" id="UP001064048">
    <property type="component" value="Chromosome 16"/>
</dbReference>